<evidence type="ECO:0000256" key="7">
    <source>
        <dbReference type="RuleBase" id="RU363032"/>
    </source>
</evidence>
<evidence type="ECO:0000256" key="6">
    <source>
        <dbReference type="ARBA" id="ARBA00023136"/>
    </source>
</evidence>
<evidence type="ECO:0000256" key="1">
    <source>
        <dbReference type="ARBA" id="ARBA00004651"/>
    </source>
</evidence>
<evidence type="ECO:0000259" key="9">
    <source>
        <dbReference type="PROSITE" id="PS50928"/>
    </source>
</evidence>
<dbReference type="KEGG" id="sbat:G4Z16_28080"/>
<dbReference type="PROSITE" id="PS50928">
    <property type="entry name" value="ABC_TM1"/>
    <property type="match status" value="1"/>
</dbReference>
<accession>A0A7T1TB03</accession>
<feature type="compositionally biased region" description="Low complexity" evidence="8">
    <location>
        <begin position="28"/>
        <end position="42"/>
    </location>
</feature>
<dbReference type="Gene3D" id="1.10.3720.10">
    <property type="entry name" value="MetI-like"/>
    <property type="match status" value="1"/>
</dbReference>
<feature type="transmembrane region" description="Helical" evidence="7">
    <location>
        <begin position="59"/>
        <end position="76"/>
    </location>
</feature>
<evidence type="ECO:0000313" key="11">
    <source>
        <dbReference type="Proteomes" id="UP000595046"/>
    </source>
</evidence>
<dbReference type="InterPro" id="IPR000515">
    <property type="entry name" value="MetI-like"/>
</dbReference>
<comment type="subcellular location">
    <subcellularLocation>
        <location evidence="1 7">Cell membrane</location>
        <topology evidence="1 7">Multi-pass membrane protein</topology>
    </subcellularLocation>
</comment>
<dbReference type="AlphaFoldDB" id="A0A7T1TB03"/>
<evidence type="ECO:0000256" key="2">
    <source>
        <dbReference type="ARBA" id="ARBA00022448"/>
    </source>
</evidence>
<feature type="transmembrane region" description="Helical" evidence="7">
    <location>
        <begin position="178"/>
        <end position="197"/>
    </location>
</feature>
<evidence type="ECO:0000256" key="8">
    <source>
        <dbReference type="SAM" id="MobiDB-lite"/>
    </source>
</evidence>
<dbReference type="InterPro" id="IPR035906">
    <property type="entry name" value="MetI-like_sf"/>
</dbReference>
<evidence type="ECO:0000256" key="5">
    <source>
        <dbReference type="ARBA" id="ARBA00022989"/>
    </source>
</evidence>
<dbReference type="PANTHER" id="PTHR30151:SF20">
    <property type="entry name" value="ABC TRANSPORTER PERMEASE PROTEIN HI_0355-RELATED"/>
    <property type="match status" value="1"/>
</dbReference>
<dbReference type="CDD" id="cd06261">
    <property type="entry name" value="TM_PBP2"/>
    <property type="match status" value="1"/>
</dbReference>
<dbReference type="SUPFAM" id="SSF161098">
    <property type="entry name" value="MetI-like"/>
    <property type="match status" value="1"/>
</dbReference>
<keyword evidence="5 7" id="KW-1133">Transmembrane helix</keyword>
<organism evidence="10 11">
    <name type="scientific">Streptomyces bathyalis</name>
    <dbReference type="NCBI Taxonomy" id="2710756"/>
    <lineage>
        <taxon>Bacteria</taxon>
        <taxon>Bacillati</taxon>
        <taxon>Actinomycetota</taxon>
        <taxon>Actinomycetes</taxon>
        <taxon>Kitasatosporales</taxon>
        <taxon>Streptomycetaceae</taxon>
        <taxon>Streptomyces</taxon>
    </lineage>
</organism>
<comment type="similarity">
    <text evidence="7">Belongs to the binding-protein-dependent transport system permease family.</text>
</comment>
<dbReference type="RefSeq" id="WP_197353400.1">
    <property type="nucleotide sequence ID" value="NZ_CP048882.1"/>
</dbReference>
<gene>
    <name evidence="10" type="ORF">G4Z16_28080</name>
</gene>
<keyword evidence="6 7" id="KW-0472">Membrane</keyword>
<keyword evidence="2 7" id="KW-0813">Transport</keyword>
<feature type="transmembrane region" description="Helical" evidence="7">
    <location>
        <begin position="119"/>
        <end position="140"/>
    </location>
</feature>
<feature type="transmembrane region" description="Helical" evidence="7">
    <location>
        <begin position="241"/>
        <end position="262"/>
    </location>
</feature>
<proteinExistence type="inferred from homology"/>
<feature type="region of interest" description="Disordered" evidence="8">
    <location>
        <begin position="1"/>
        <end position="43"/>
    </location>
</feature>
<dbReference type="EMBL" id="CP048882">
    <property type="protein sequence ID" value="QPP09632.1"/>
    <property type="molecule type" value="Genomic_DNA"/>
</dbReference>
<evidence type="ECO:0000256" key="4">
    <source>
        <dbReference type="ARBA" id="ARBA00022692"/>
    </source>
</evidence>
<feature type="transmembrane region" description="Helical" evidence="7">
    <location>
        <begin position="274"/>
        <end position="295"/>
    </location>
</feature>
<dbReference type="GO" id="GO:0055085">
    <property type="term" value="P:transmembrane transport"/>
    <property type="evidence" value="ECO:0007669"/>
    <property type="project" value="InterPro"/>
</dbReference>
<keyword evidence="4 7" id="KW-0812">Transmembrane</keyword>
<dbReference type="Pfam" id="PF00528">
    <property type="entry name" value="BPD_transp_1"/>
    <property type="match status" value="1"/>
</dbReference>
<dbReference type="GO" id="GO:0005886">
    <property type="term" value="C:plasma membrane"/>
    <property type="evidence" value="ECO:0007669"/>
    <property type="project" value="UniProtKB-SubCell"/>
</dbReference>
<evidence type="ECO:0000313" key="10">
    <source>
        <dbReference type="EMBL" id="QPP09632.1"/>
    </source>
</evidence>
<feature type="domain" description="ABC transmembrane type-1" evidence="9">
    <location>
        <begin position="112"/>
        <end position="296"/>
    </location>
</feature>
<evidence type="ECO:0000256" key="3">
    <source>
        <dbReference type="ARBA" id="ARBA00022475"/>
    </source>
</evidence>
<sequence length="309" mass="32640">MTERTVTPSPEGKSAPAQAGTEAAPVEGTAQGPAGTGAPSGPVRIPVERTWWQRNGRTVTVWGVRLLLVVVLLAGWEATAGSLFDITFTSKPSAIAQRLGEWSGDGTLWTHSWVTIQEIIYGFALGALAGAIAGFVLASLQLAYRVLDPFMMALYSIPKVALAPLFIVWFGIGMHMKVLLAAATVFFLVFLNTAAGVREVDRGLIDAVRLMGGSRRDIAFKVVLPASMTGVLTGLKVAIPYALIGAVIGELVASNQGLGYLINDAAAQFDTAGVFATLVVLSVIAGLLNVLVGLIDRRVNRWKPVESQA</sequence>
<keyword evidence="3" id="KW-1003">Cell membrane</keyword>
<name>A0A7T1TB03_9ACTN</name>
<dbReference type="Proteomes" id="UP000595046">
    <property type="component" value="Chromosome"/>
</dbReference>
<feature type="transmembrane region" description="Helical" evidence="7">
    <location>
        <begin position="152"/>
        <end position="172"/>
    </location>
</feature>
<dbReference type="PANTHER" id="PTHR30151">
    <property type="entry name" value="ALKANE SULFONATE ABC TRANSPORTER-RELATED, MEMBRANE SUBUNIT"/>
    <property type="match status" value="1"/>
</dbReference>
<protein>
    <submittedName>
        <fullName evidence="10">ABC transporter permease</fullName>
    </submittedName>
</protein>
<reference evidence="11" key="1">
    <citation type="submission" date="2020-02" db="EMBL/GenBank/DDBJ databases">
        <title>Streptomyces sp. ASO4wet.</title>
        <authorList>
            <person name="Risdian C."/>
            <person name="Landwehr W."/>
            <person name="Schupp P."/>
            <person name="Wink J."/>
        </authorList>
    </citation>
    <scope>NUCLEOTIDE SEQUENCE [LARGE SCALE GENOMIC DNA]</scope>
    <source>
        <strain evidence="11">ASO4wet</strain>
    </source>
</reference>
<keyword evidence="11" id="KW-1185">Reference proteome</keyword>